<organism evidence="5 6">
    <name type="scientific">Deinococcus cavernae</name>
    <dbReference type="NCBI Taxonomy" id="2320857"/>
    <lineage>
        <taxon>Bacteria</taxon>
        <taxon>Thermotogati</taxon>
        <taxon>Deinococcota</taxon>
        <taxon>Deinococci</taxon>
        <taxon>Deinococcales</taxon>
        <taxon>Deinococcaceae</taxon>
        <taxon>Deinococcus</taxon>
    </lineage>
</organism>
<evidence type="ECO:0000313" key="5">
    <source>
        <dbReference type="EMBL" id="RJF69046.1"/>
    </source>
</evidence>
<dbReference type="PANTHER" id="PTHR43421:SF1">
    <property type="entry name" value="METALLOPROTEASE PMBA"/>
    <property type="match status" value="1"/>
</dbReference>
<dbReference type="InterPro" id="IPR045569">
    <property type="entry name" value="Metalloprtase-TldD/E_C"/>
</dbReference>
<gene>
    <name evidence="5" type="ORF">D3875_22235</name>
</gene>
<dbReference type="InterPro" id="IPR047657">
    <property type="entry name" value="PmbA"/>
</dbReference>
<feature type="domain" description="Metalloprotease TldD/E C-terminal" evidence="3">
    <location>
        <begin position="230"/>
        <end position="450"/>
    </location>
</feature>
<dbReference type="EMBL" id="QYUJ01000030">
    <property type="protein sequence ID" value="RJF69046.1"/>
    <property type="molecule type" value="Genomic_DNA"/>
</dbReference>
<protein>
    <submittedName>
        <fullName evidence="5">TldD/PmbA family protein</fullName>
    </submittedName>
</protein>
<dbReference type="Pfam" id="PF19290">
    <property type="entry name" value="PmbA_TldD_2nd"/>
    <property type="match status" value="1"/>
</dbReference>
<dbReference type="Proteomes" id="UP000286287">
    <property type="component" value="Unassembled WGS sequence"/>
</dbReference>
<sequence>MRVTSRQLSLSEARAFLLQEAAERHVKLEVYSSRHASTQIQAFQAEVSEFKLSTRQGVALRALVQGAWGQSYSENLSEAALTRALDDAVENAELVNAEQGAALQQWPAPPALDLYGEGLSGVTVEQKVNVALELERAAREADARVKSIPYLQYQDADMLVGVANTEGLEREDRQLYAMQFSCPLVSEDGQNKMKEDWQFTREFTQLDPTQTSLRAVEKSLALLGARPTPTGTFPALIDGEALAELLALYSVMFSGKFVEEGKSPLGGRLGEQIVNPLLTLLDDPLRPTGLNSRAFDAEGCPSAPLTLIEAGQLTSFLHNADTAARAGTRSTGHATRHGLQSGVTVGPSNLVMQAGATSPAELQRDFTGVLLTGVSGGHAGANPITGDFSLESEGFWLENGEVAYPLDVFTVAGNILELLSDVEAVGSELHDTYYAVSAPSVRVSKLAVAGGQAKG</sequence>
<dbReference type="GO" id="GO:0006508">
    <property type="term" value="P:proteolysis"/>
    <property type="evidence" value="ECO:0007669"/>
    <property type="project" value="InterPro"/>
</dbReference>
<dbReference type="InterPro" id="IPR002510">
    <property type="entry name" value="Metalloprtase-TldD/E_N"/>
</dbReference>
<evidence type="ECO:0000259" key="4">
    <source>
        <dbReference type="Pfam" id="PF19290"/>
    </source>
</evidence>
<dbReference type="InterPro" id="IPR035068">
    <property type="entry name" value="TldD/PmbA_N"/>
</dbReference>
<evidence type="ECO:0000259" key="2">
    <source>
        <dbReference type="Pfam" id="PF01523"/>
    </source>
</evidence>
<evidence type="ECO:0000313" key="6">
    <source>
        <dbReference type="Proteomes" id="UP000286287"/>
    </source>
</evidence>
<dbReference type="InterPro" id="IPR045570">
    <property type="entry name" value="Metalloprtase-TldD/E_cen_dom"/>
</dbReference>
<name>A0A418UZZ0_9DEIO</name>
<dbReference type="AlphaFoldDB" id="A0A418UZZ0"/>
<comment type="caution">
    <text evidence="5">The sequence shown here is derived from an EMBL/GenBank/DDBJ whole genome shotgun (WGS) entry which is preliminary data.</text>
</comment>
<dbReference type="PANTHER" id="PTHR43421">
    <property type="entry name" value="METALLOPROTEASE PMBA"/>
    <property type="match status" value="1"/>
</dbReference>
<feature type="domain" description="Metalloprotease TldD/E central" evidence="4">
    <location>
        <begin position="120"/>
        <end position="223"/>
    </location>
</feature>
<dbReference type="SUPFAM" id="SSF111283">
    <property type="entry name" value="Putative modulator of DNA gyrase, PmbA/TldD"/>
    <property type="match status" value="1"/>
</dbReference>
<dbReference type="Gene3D" id="3.30.2290.10">
    <property type="entry name" value="PmbA/TldD superfamily"/>
    <property type="match status" value="1"/>
</dbReference>
<comment type="similarity">
    <text evidence="1">Belongs to the peptidase U62 family.</text>
</comment>
<reference evidence="5 6" key="1">
    <citation type="submission" date="2018-09" db="EMBL/GenBank/DDBJ databases">
        <authorList>
            <person name="Zhu H."/>
        </authorList>
    </citation>
    <scope>NUCLEOTIDE SEQUENCE [LARGE SCALE GENOMIC DNA]</scope>
    <source>
        <strain evidence="5 6">K2S05-167</strain>
    </source>
</reference>
<dbReference type="OrthoDB" id="9803618at2"/>
<evidence type="ECO:0000256" key="1">
    <source>
        <dbReference type="ARBA" id="ARBA00005836"/>
    </source>
</evidence>
<dbReference type="GO" id="GO:0008237">
    <property type="term" value="F:metallopeptidase activity"/>
    <property type="evidence" value="ECO:0007669"/>
    <property type="project" value="InterPro"/>
</dbReference>
<dbReference type="GO" id="GO:0005829">
    <property type="term" value="C:cytosol"/>
    <property type="evidence" value="ECO:0007669"/>
    <property type="project" value="TreeGrafter"/>
</dbReference>
<feature type="domain" description="Metalloprotease TldD/E N-terminal" evidence="2">
    <location>
        <begin position="29"/>
        <end position="92"/>
    </location>
</feature>
<dbReference type="Pfam" id="PF01523">
    <property type="entry name" value="PmbA_TldD_1st"/>
    <property type="match status" value="1"/>
</dbReference>
<accession>A0A418UZZ0</accession>
<dbReference type="Pfam" id="PF19289">
    <property type="entry name" value="PmbA_TldD_3rd"/>
    <property type="match status" value="1"/>
</dbReference>
<proteinExistence type="inferred from homology"/>
<evidence type="ECO:0000259" key="3">
    <source>
        <dbReference type="Pfam" id="PF19289"/>
    </source>
</evidence>
<dbReference type="InterPro" id="IPR036059">
    <property type="entry name" value="TldD/PmbA_sf"/>
</dbReference>
<keyword evidence="6" id="KW-1185">Reference proteome</keyword>